<keyword evidence="1" id="KW-0812">Transmembrane</keyword>
<proteinExistence type="predicted"/>
<dbReference type="InterPro" id="IPR038770">
    <property type="entry name" value="Na+/solute_symporter_sf"/>
</dbReference>
<feature type="transmembrane region" description="Helical" evidence="1">
    <location>
        <begin position="202"/>
        <end position="220"/>
    </location>
</feature>
<dbReference type="AlphaFoldDB" id="A0A2Z2NTY1"/>
<feature type="transmembrane region" description="Helical" evidence="1">
    <location>
        <begin position="226"/>
        <end position="247"/>
    </location>
</feature>
<feature type="transmembrane region" description="Helical" evidence="1">
    <location>
        <begin position="66"/>
        <end position="92"/>
    </location>
</feature>
<evidence type="ECO:0000313" key="3">
    <source>
        <dbReference type="Proteomes" id="UP000250079"/>
    </source>
</evidence>
<dbReference type="RefSeq" id="WP_088917557.1">
    <property type="nucleotide sequence ID" value="NZ_CP018632.1"/>
</dbReference>
<evidence type="ECO:0000256" key="1">
    <source>
        <dbReference type="SAM" id="Phobius"/>
    </source>
</evidence>
<feature type="transmembrane region" description="Helical" evidence="1">
    <location>
        <begin position="12"/>
        <end position="30"/>
    </location>
</feature>
<protein>
    <recommendedName>
        <fullName evidence="4">Pantothenates transporter PanS</fullName>
    </recommendedName>
</protein>
<dbReference type="Gene3D" id="1.20.1530.20">
    <property type="match status" value="1"/>
</dbReference>
<accession>A0A2Z2NTY1</accession>
<keyword evidence="1" id="KW-1133">Transmembrane helix</keyword>
<feature type="transmembrane region" description="Helical" evidence="1">
    <location>
        <begin position="98"/>
        <end position="120"/>
    </location>
</feature>
<reference evidence="2 3" key="1">
    <citation type="submission" date="2016-12" db="EMBL/GenBank/DDBJ databases">
        <authorList>
            <person name="Song W.-J."/>
            <person name="Kurnit D.M."/>
        </authorList>
    </citation>
    <scope>NUCLEOTIDE SEQUENCE [LARGE SCALE GENOMIC DNA]</scope>
    <source>
        <strain evidence="2 3">IMCC3135</strain>
    </source>
</reference>
<keyword evidence="1" id="KW-0472">Membrane</keyword>
<feature type="transmembrane region" description="Helical" evidence="1">
    <location>
        <begin position="132"/>
        <end position="151"/>
    </location>
</feature>
<evidence type="ECO:0000313" key="2">
    <source>
        <dbReference type="EMBL" id="ASJ72220.1"/>
    </source>
</evidence>
<name>A0A2Z2NTY1_9GAMM</name>
<keyword evidence="3" id="KW-1185">Reference proteome</keyword>
<feature type="transmembrane region" description="Helical" evidence="1">
    <location>
        <begin position="36"/>
        <end position="54"/>
    </location>
</feature>
<gene>
    <name evidence="2" type="ORF">IMCC3135_10630</name>
</gene>
<dbReference type="KEGG" id="gai:IMCC3135_10630"/>
<feature type="transmembrane region" description="Helical" evidence="1">
    <location>
        <begin position="157"/>
        <end position="182"/>
    </location>
</feature>
<organism evidence="2 3">
    <name type="scientific">Granulosicoccus antarcticus IMCC3135</name>
    <dbReference type="NCBI Taxonomy" id="1192854"/>
    <lineage>
        <taxon>Bacteria</taxon>
        <taxon>Pseudomonadati</taxon>
        <taxon>Pseudomonadota</taxon>
        <taxon>Gammaproteobacteria</taxon>
        <taxon>Chromatiales</taxon>
        <taxon>Granulosicoccaceae</taxon>
        <taxon>Granulosicoccus</taxon>
    </lineage>
</organism>
<dbReference type="EMBL" id="CP018632">
    <property type="protein sequence ID" value="ASJ72220.1"/>
    <property type="molecule type" value="Genomic_DNA"/>
</dbReference>
<evidence type="ECO:0008006" key="4">
    <source>
        <dbReference type="Google" id="ProtNLM"/>
    </source>
</evidence>
<dbReference type="Proteomes" id="UP000250079">
    <property type="component" value="Chromosome"/>
</dbReference>
<sequence length="311" mass="33213">MSQFFAFLGRHARWVLPGGLLAGLLLPWAAEPLRQGIPGFIALLLFLAVLRILPDAAAAASLRSRVAWIGTLLRVLLAQLALPIVVFFILSLSGVPRLWVLAATLVAAAPPISGSPNLVLLLRGDAALAMRWLMLGTVVLPLSSLPVLYLLHPGQSATTMLAPALVLLVMIGSSVLLASVIIRQVRRGRIHLNHEVLDGISALTLALMVIGLMSALHAPANDWLDIAQMLLLAVAINVGFQCLGVAGASAMRQTAARKIGTGVVYGNRNIALFLAALPAAQMEPLLLFIACYQVPMYLTPLIGDLFYRRLE</sequence>